<evidence type="ECO:0000313" key="2">
    <source>
        <dbReference type="Proteomes" id="UP000284605"/>
    </source>
</evidence>
<organism evidence="1 2">
    <name type="scientific">Oleomonas cavernae</name>
    <dbReference type="NCBI Taxonomy" id="2320859"/>
    <lineage>
        <taxon>Bacteria</taxon>
        <taxon>Pseudomonadati</taxon>
        <taxon>Pseudomonadota</taxon>
        <taxon>Alphaproteobacteria</taxon>
        <taxon>Acetobacterales</taxon>
        <taxon>Acetobacteraceae</taxon>
        <taxon>Oleomonas</taxon>
    </lineage>
</organism>
<accession>A0A418WUG4</accession>
<dbReference type="SUPFAM" id="SSF53850">
    <property type="entry name" value="Periplasmic binding protein-like II"/>
    <property type="match status" value="1"/>
</dbReference>
<keyword evidence="2" id="KW-1185">Reference proteome</keyword>
<comment type="caution">
    <text evidence="1">The sequence shown here is derived from an EMBL/GenBank/DDBJ whole genome shotgun (WGS) entry which is preliminary data.</text>
</comment>
<dbReference type="PANTHER" id="PTHR35841:SF1">
    <property type="entry name" value="PHOSPHONATES-BINDING PERIPLASMIC PROTEIN"/>
    <property type="match status" value="1"/>
</dbReference>
<dbReference type="EMBL" id="QYUK01000008">
    <property type="protein sequence ID" value="RJF94923.1"/>
    <property type="molecule type" value="Genomic_DNA"/>
</dbReference>
<protein>
    <recommendedName>
        <fullName evidence="3">Phosphate ABC transporter substrate-binding protein</fullName>
    </recommendedName>
</protein>
<name>A0A418WUG4_9PROT</name>
<gene>
    <name evidence="1" type="ORF">D3874_00775</name>
</gene>
<dbReference type="Gene3D" id="3.40.190.10">
    <property type="entry name" value="Periplasmic binding protein-like II"/>
    <property type="match status" value="2"/>
</dbReference>
<reference evidence="1 2" key="1">
    <citation type="submission" date="2018-09" db="EMBL/GenBank/DDBJ databases">
        <authorList>
            <person name="Zhu H."/>
        </authorList>
    </citation>
    <scope>NUCLEOTIDE SEQUENCE [LARGE SCALE GENOMIC DNA]</scope>
    <source>
        <strain evidence="1 2">K1W22B-8</strain>
    </source>
</reference>
<dbReference type="Pfam" id="PF12974">
    <property type="entry name" value="Phosphonate-bd"/>
    <property type="match status" value="1"/>
</dbReference>
<dbReference type="Proteomes" id="UP000284605">
    <property type="component" value="Unassembled WGS sequence"/>
</dbReference>
<sequence length="266" mass="28149">MLASLGMYDQPWLQQANDAIWAVLARQLRLLGVAAPGRLERTRTLGEIWLDPDLLLGQTCGYPLVTFLAGRVRMVATPCYDTPYTDGPDYRSVIVVRADGGPISLAGLRGARAAVNEATSNSGMNFLRAVVAPLARRGRFFSTVRYTGAHIASMAAVAAGEADVAAIDGVTFTLTARHRPDLVAGLRILTQSPSVPGLPLVTRPDAPDDLVATLRAALDGVIAEPTLAPARAALGLVGFAQVPPERYQAILDLEAEAARLGYPILG</sequence>
<dbReference type="PANTHER" id="PTHR35841">
    <property type="entry name" value="PHOSPHONATES-BINDING PERIPLASMIC PROTEIN"/>
    <property type="match status" value="1"/>
</dbReference>
<dbReference type="AlphaFoldDB" id="A0A418WUG4"/>
<evidence type="ECO:0008006" key="3">
    <source>
        <dbReference type="Google" id="ProtNLM"/>
    </source>
</evidence>
<dbReference type="OrthoDB" id="7353682at2"/>
<evidence type="ECO:0000313" key="1">
    <source>
        <dbReference type="EMBL" id="RJF94923.1"/>
    </source>
</evidence>
<proteinExistence type="predicted"/>